<feature type="domain" description="CID" evidence="2">
    <location>
        <begin position="24"/>
        <end position="165"/>
    </location>
</feature>
<dbReference type="Pfam" id="PF04818">
    <property type="entry name" value="CID"/>
    <property type="match status" value="1"/>
</dbReference>
<dbReference type="PRINTS" id="PR01217">
    <property type="entry name" value="PRICHEXTENSN"/>
</dbReference>
<dbReference type="InterPro" id="IPR006569">
    <property type="entry name" value="CID_dom"/>
</dbReference>
<dbReference type="GO" id="GO:0031124">
    <property type="term" value="P:mRNA 3'-end processing"/>
    <property type="evidence" value="ECO:0007669"/>
    <property type="project" value="InterPro"/>
</dbReference>
<reference evidence="3 4" key="1">
    <citation type="submission" date="2017-05" db="EMBL/GenBank/DDBJ databases">
        <title>The Genome Sequence of Tsuchiyaea wingfieldii DSM 27421.</title>
        <authorList>
            <person name="Cuomo C."/>
            <person name="Passer A."/>
            <person name="Billmyre B."/>
            <person name="Heitman J."/>
        </authorList>
    </citation>
    <scope>NUCLEOTIDE SEQUENCE [LARGE SCALE GENOMIC DNA]</scope>
    <source>
        <strain evidence="3 4">DSM 27421</strain>
    </source>
</reference>
<dbReference type="EMBL" id="NIDF01000017">
    <property type="protein sequence ID" value="TYJ56979.1"/>
    <property type="molecule type" value="Genomic_DNA"/>
</dbReference>
<dbReference type="PANTHER" id="PTHR15921">
    <property type="entry name" value="PRE-MRNA CLEAVAGE COMPLEX II"/>
    <property type="match status" value="1"/>
</dbReference>
<evidence type="ECO:0000313" key="3">
    <source>
        <dbReference type="EMBL" id="TYJ56979.1"/>
    </source>
</evidence>
<dbReference type="InterPro" id="IPR047415">
    <property type="entry name" value="Pcf11_CID"/>
</dbReference>
<gene>
    <name evidence="3" type="ORF">B9479_002258</name>
</gene>
<sequence>MAYPSYPAYQQAPYYPPPVAAQPPADLFRRQYADRLRALTFNSRPIIQDLSMLALAARDRNDWEGMQIVVEEIEMAVLRAPPTQKLPLLYLLDSVSKNVGSPYTTHLLPPIIPRLYVRTYREVDGVTKAKMEEMIGLWRNGGPNGSDLYGAGVRDQVERELFGAAGYHNSSAGPSRQQVQSLLNATLDGKRRELAVRPADGQVAIQMNALQGIGELLNTSNISPQELSAIMAQLKSMAAAPRPPVPTPLPVPSTPAWGVAPTASAPPASLPPFPPKLPSTGNGWPPPVRPPFAPTLPTPSTMVSTPPAPHLNTPIPPTGSTTPSLPPATVAATPVAAPIAPIPNLPVDVAKILQTLNKSGLGSHPRTPEVPLSSTPVPPAKSSLEAYEDLILSMDTRLKSLNLNVPHRLSFDHLPHQCNQCGERFASDNAAAKAHMDWHFRRNRQERETGGRGAHRKWLPRVEEWIKNAVELPAVSDQAIKTENSAISSERLAQLRQRWVPAPQDSKKASVCPVCKEAFKAEWSEDEEEWVWRNALIINKVHYHATCRAEQTSAMKRLKGDNSRRTSSSASPAATAADEQTPPKRKAEDAQYEGDSAKRVKLDEGSRGDGEHLGEATLPQETVKREETKEDAIEDNQSPDIVMGYQQIDGGVTEEQEVHN</sequence>
<dbReference type="Pfam" id="PF21936">
    <property type="entry name" value="Pcf11_C"/>
    <property type="match status" value="1"/>
</dbReference>
<feature type="compositionally biased region" description="Basic and acidic residues" evidence="1">
    <location>
        <begin position="622"/>
        <end position="631"/>
    </location>
</feature>
<feature type="region of interest" description="Disordered" evidence="1">
    <location>
        <begin position="555"/>
        <end position="660"/>
    </location>
</feature>
<name>A0A5D3B342_9TREE</name>
<dbReference type="GO" id="GO:0003729">
    <property type="term" value="F:mRNA binding"/>
    <property type="evidence" value="ECO:0007669"/>
    <property type="project" value="InterPro"/>
</dbReference>
<dbReference type="FunFam" id="1.25.40.90:FF:000016">
    <property type="entry name" value="mRNA cleavage factor complex component Pcf11"/>
    <property type="match status" value="1"/>
</dbReference>
<dbReference type="GO" id="GO:0005849">
    <property type="term" value="C:mRNA cleavage factor complex"/>
    <property type="evidence" value="ECO:0007669"/>
    <property type="project" value="TreeGrafter"/>
</dbReference>
<dbReference type="GO" id="GO:0006369">
    <property type="term" value="P:termination of RNA polymerase II transcription"/>
    <property type="evidence" value="ECO:0007669"/>
    <property type="project" value="InterPro"/>
</dbReference>
<dbReference type="PANTHER" id="PTHR15921:SF3">
    <property type="entry name" value="PRE-MRNA CLEAVAGE COMPLEX 2 PROTEIN PCF11"/>
    <property type="match status" value="1"/>
</dbReference>
<dbReference type="SMART" id="SM00582">
    <property type="entry name" value="RPR"/>
    <property type="match status" value="1"/>
</dbReference>
<dbReference type="GO" id="GO:0000993">
    <property type="term" value="F:RNA polymerase II complex binding"/>
    <property type="evidence" value="ECO:0007669"/>
    <property type="project" value="InterPro"/>
</dbReference>
<dbReference type="SUPFAM" id="SSF48464">
    <property type="entry name" value="ENTH/VHS domain"/>
    <property type="match status" value="1"/>
</dbReference>
<feature type="region of interest" description="Disordered" evidence="1">
    <location>
        <begin position="359"/>
        <end position="380"/>
    </location>
</feature>
<dbReference type="Gene3D" id="1.25.40.90">
    <property type="match status" value="1"/>
</dbReference>
<evidence type="ECO:0000259" key="2">
    <source>
        <dbReference type="PROSITE" id="PS51391"/>
    </source>
</evidence>
<dbReference type="PROSITE" id="PS51391">
    <property type="entry name" value="CID"/>
    <property type="match status" value="1"/>
</dbReference>
<comment type="caution">
    <text evidence="3">The sequence shown here is derived from an EMBL/GenBank/DDBJ whole genome shotgun (WGS) entry which is preliminary data.</text>
</comment>
<proteinExistence type="predicted"/>
<feature type="compositionally biased region" description="Basic and acidic residues" evidence="1">
    <location>
        <begin position="581"/>
        <end position="614"/>
    </location>
</feature>
<dbReference type="CDD" id="cd16982">
    <property type="entry name" value="CID_Pcf11"/>
    <property type="match status" value="1"/>
</dbReference>
<dbReference type="GO" id="GO:0005737">
    <property type="term" value="C:cytoplasm"/>
    <property type="evidence" value="ECO:0007669"/>
    <property type="project" value="TreeGrafter"/>
</dbReference>
<evidence type="ECO:0000256" key="1">
    <source>
        <dbReference type="SAM" id="MobiDB-lite"/>
    </source>
</evidence>
<protein>
    <recommendedName>
        <fullName evidence="2">CID domain-containing protein</fullName>
    </recommendedName>
</protein>
<accession>A0A5D3B342</accession>
<dbReference type="InterPro" id="IPR008942">
    <property type="entry name" value="ENTH_VHS"/>
</dbReference>
<dbReference type="InterPro" id="IPR045154">
    <property type="entry name" value="PCF11-like"/>
</dbReference>
<dbReference type="Proteomes" id="UP000322245">
    <property type="component" value="Unassembled WGS sequence"/>
</dbReference>
<dbReference type="InterPro" id="IPR054127">
    <property type="entry name" value="Pcf11_C"/>
</dbReference>
<organism evidence="3 4">
    <name type="scientific">Cryptococcus floricola</name>
    <dbReference type="NCBI Taxonomy" id="2591691"/>
    <lineage>
        <taxon>Eukaryota</taxon>
        <taxon>Fungi</taxon>
        <taxon>Dikarya</taxon>
        <taxon>Basidiomycota</taxon>
        <taxon>Agaricomycotina</taxon>
        <taxon>Tremellomycetes</taxon>
        <taxon>Tremellales</taxon>
        <taxon>Cryptococcaceae</taxon>
        <taxon>Cryptococcus</taxon>
    </lineage>
</organism>
<keyword evidence="4" id="KW-1185">Reference proteome</keyword>
<dbReference type="AlphaFoldDB" id="A0A5D3B342"/>
<evidence type="ECO:0000313" key="4">
    <source>
        <dbReference type="Proteomes" id="UP000322245"/>
    </source>
</evidence>
<feature type="compositionally biased region" description="Low complexity" evidence="1">
    <location>
        <begin position="565"/>
        <end position="577"/>
    </location>
</feature>